<proteinExistence type="predicted"/>
<feature type="region of interest" description="Disordered" evidence="1">
    <location>
        <begin position="1"/>
        <end position="32"/>
    </location>
</feature>
<name>A0A6G1E075_9ORYZ</name>
<evidence type="ECO:0000313" key="3">
    <source>
        <dbReference type="Proteomes" id="UP000479710"/>
    </source>
</evidence>
<keyword evidence="3" id="KW-1185">Reference proteome</keyword>
<gene>
    <name evidence="2" type="ORF">E2562_024778</name>
</gene>
<dbReference type="Proteomes" id="UP000479710">
    <property type="component" value="Unassembled WGS sequence"/>
</dbReference>
<organism evidence="2 3">
    <name type="scientific">Oryza meyeriana var. granulata</name>
    <dbReference type="NCBI Taxonomy" id="110450"/>
    <lineage>
        <taxon>Eukaryota</taxon>
        <taxon>Viridiplantae</taxon>
        <taxon>Streptophyta</taxon>
        <taxon>Embryophyta</taxon>
        <taxon>Tracheophyta</taxon>
        <taxon>Spermatophyta</taxon>
        <taxon>Magnoliopsida</taxon>
        <taxon>Liliopsida</taxon>
        <taxon>Poales</taxon>
        <taxon>Poaceae</taxon>
        <taxon>BOP clade</taxon>
        <taxon>Oryzoideae</taxon>
        <taxon>Oryzeae</taxon>
        <taxon>Oryzinae</taxon>
        <taxon>Oryza</taxon>
        <taxon>Oryza meyeriana</taxon>
    </lineage>
</organism>
<sequence length="60" mass="6540">MWGNKEAQTTAGWMTTPTREKTISANRGGRKKKEVLATMEDSQVTATAMASDVYGSDSEQ</sequence>
<protein>
    <submittedName>
        <fullName evidence="2">Uncharacterized protein</fullName>
    </submittedName>
</protein>
<evidence type="ECO:0000313" key="2">
    <source>
        <dbReference type="EMBL" id="KAF0918515.1"/>
    </source>
</evidence>
<accession>A0A6G1E075</accession>
<evidence type="ECO:0000256" key="1">
    <source>
        <dbReference type="SAM" id="MobiDB-lite"/>
    </source>
</evidence>
<comment type="caution">
    <text evidence="2">The sequence shown here is derived from an EMBL/GenBank/DDBJ whole genome shotgun (WGS) entry which is preliminary data.</text>
</comment>
<dbReference type="EMBL" id="SPHZ02000005">
    <property type="protein sequence ID" value="KAF0918515.1"/>
    <property type="molecule type" value="Genomic_DNA"/>
</dbReference>
<feature type="compositionally biased region" description="Polar residues" evidence="1">
    <location>
        <begin position="1"/>
        <end position="17"/>
    </location>
</feature>
<dbReference type="AlphaFoldDB" id="A0A6G1E075"/>
<reference evidence="2 3" key="1">
    <citation type="submission" date="2019-11" db="EMBL/GenBank/DDBJ databases">
        <title>Whole genome sequence of Oryza granulata.</title>
        <authorList>
            <person name="Li W."/>
        </authorList>
    </citation>
    <scope>NUCLEOTIDE SEQUENCE [LARGE SCALE GENOMIC DNA]</scope>
    <source>
        <strain evidence="3">cv. Menghai</strain>
        <tissue evidence="2">Leaf</tissue>
    </source>
</reference>